<keyword evidence="2" id="KW-1185">Reference proteome</keyword>
<organism evidence="1 2">
    <name type="scientific">Streptomyces goshikiensis</name>
    <dbReference type="NCBI Taxonomy" id="1942"/>
    <lineage>
        <taxon>Bacteria</taxon>
        <taxon>Bacillati</taxon>
        <taxon>Actinomycetota</taxon>
        <taxon>Actinomycetes</taxon>
        <taxon>Kitasatosporales</taxon>
        <taxon>Streptomycetaceae</taxon>
        <taxon>Streptomyces</taxon>
    </lineage>
</organism>
<name>A0ABZ1RDG4_9ACTN</name>
<sequence>MSSQGFGRDGDPFPVGTRVTVVQDRSWAGPWSQEFQGEIDGLEAPELLAHPMAEEGELVYWVAFDEPQYDSDGAGPYRKAQVWGRYLKRAEDS</sequence>
<proteinExistence type="predicted"/>
<evidence type="ECO:0000313" key="2">
    <source>
        <dbReference type="Proteomes" id="UP001432075"/>
    </source>
</evidence>
<dbReference type="EMBL" id="CP108057">
    <property type="protein sequence ID" value="WUO44535.1"/>
    <property type="molecule type" value="Genomic_DNA"/>
</dbReference>
<reference evidence="1" key="1">
    <citation type="submission" date="2022-10" db="EMBL/GenBank/DDBJ databases">
        <title>The complete genomes of actinobacterial strains from the NBC collection.</title>
        <authorList>
            <person name="Joergensen T.S."/>
            <person name="Alvarez Arevalo M."/>
            <person name="Sterndorff E.B."/>
            <person name="Faurdal D."/>
            <person name="Vuksanovic O."/>
            <person name="Mourched A.-S."/>
            <person name="Charusanti P."/>
            <person name="Shaw S."/>
            <person name="Blin K."/>
            <person name="Weber T."/>
        </authorList>
    </citation>
    <scope>NUCLEOTIDE SEQUENCE</scope>
    <source>
        <strain evidence="1">NBC_00283</strain>
    </source>
</reference>
<accession>A0ABZ1RDG4</accession>
<protein>
    <submittedName>
        <fullName evidence="1">Ferrous iron transport protein A</fullName>
    </submittedName>
</protein>
<evidence type="ECO:0000313" key="1">
    <source>
        <dbReference type="EMBL" id="WUO44535.1"/>
    </source>
</evidence>
<dbReference type="Proteomes" id="UP001432075">
    <property type="component" value="Chromosome"/>
</dbReference>
<dbReference type="RefSeq" id="WP_328774960.1">
    <property type="nucleotide sequence ID" value="NZ_CP108057.1"/>
</dbReference>
<gene>
    <name evidence="1" type="ORF">OHU17_01245</name>
</gene>